<proteinExistence type="predicted"/>
<dbReference type="Proteomes" id="UP000233769">
    <property type="component" value="Chromosome tk0001"/>
</dbReference>
<sequence>MAIVTEIRSWHRAPRVGGGSDVRTRLARTLATALRRMAEARYAQQVDRLARSGHGGVL</sequence>
<dbReference type="AlphaFoldDB" id="A0A2N9ASU4"/>
<gene>
    <name evidence="1" type="ORF">TK0001_3833</name>
</gene>
<name>A0A2N9ASU4_METEX</name>
<organism evidence="1 2">
    <name type="scientific">Methylorubrum extorquens</name>
    <name type="common">Methylobacterium dichloromethanicum</name>
    <name type="synonym">Methylobacterium extorquens</name>
    <dbReference type="NCBI Taxonomy" id="408"/>
    <lineage>
        <taxon>Bacteria</taxon>
        <taxon>Pseudomonadati</taxon>
        <taxon>Pseudomonadota</taxon>
        <taxon>Alphaproteobacteria</taxon>
        <taxon>Hyphomicrobiales</taxon>
        <taxon>Methylobacteriaceae</taxon>
        <taxon>Methylorubrum</taxon>
    </lineage>
</organism>
<protein>
    <submittedName>
        <fullName evidence="1">Uncharacterized protein</fullName>
    </submittedName>
</protein>
<evidence type="ECO:0000313" key="2">
    <source>
        <dbReference type="Proteomes" id="UP000233769"/>
    </source>
</evidence>
<accession>A0A2N9ASU4</accession>
<evidence type="ECO:0000313" key="1">
    <source>
        <dbReference type="EMBL" id="SOR30435.1"/>
    </source>
</evidence>
<reference evidence="2" key="1">
    <citation type="submission" date="2017-10" db="EMBL/GenBank/DDBJ databases">
        <authorList>
            <person name="Regsiter A."/>
            <person name="William W."/>
        </authorList>
    </citation>
    <scope>NUCLEOTIDE SEQUENCE [LARGE SCALE GENOMIC DNA]</scope>
</reference>
<dbReference type="EMBL" id="LT962688">
    <property type="protein sequence ID" value="SOR30435.1"/>
    <property type="molecule type" value="Genomic_DNA"/>
</dbReference>